<keyword evidence="4" id="KW-0547">Nucleotide-binding</keyword>
<keyword evidence="3" id="KW-0808">Transferase</keyword>
<dbReference type="PANTHER" id="PTHR43289">
    <property type="entry name" value="MITOGEN-ACTIVATED PROTEIN KINASE KINASE KINASE 20-RELATED"/>
    <property type="match status" value="1"/>
</dbReference>
<evidence type="ECO:0000256" key="7">
    <source>
        <dbReference type="SAM" id="MobiDB-lite"/>
    </source>
</evidence>
<sequence>MRRDRGGRHAYGAATRAGQTGAPLGNGETSQPSQSTRSREPRGRARAHGRPGHARPHGRLRSARAQRQAGGAPVNAVPDWGPPKAPPATGPLPALPEGYQAQRVLHTGPRGTVVLCREAGSGQAVAVRVLPQVLEDPARRLAAHSELLAAGAAAGHPCAVTVRDAGCTDAGQLYVVTEHCQGGSAQDRLTARGPYPVEDVLVVGVRLALALHSSHRRGVLHLGVRPSCVLYGAAGEALLTGHGLGRVVQRAVPSAGADVDPAYAPRELFGWEAPGPAADVYALGTTLYALLTGEPPRAGAVREGGPAAYEAALAGGLPRPHRGDVPEPLFALLHRMTAPHAEGRPPLTEVHRVLRSLLPADRAAQVPDLQPEADPEVPLPGWDPADDALSEPPPVVDDDDPDSAEALAGRRRTRNRIVAACGALLLVAGAAAALFLVRDAGGEAGSAKDRPAEQPAKSAHPLPRGQVPDFQAQEVRVTRVGEQVQIAWGRPKKPQPVYGFAITAQSSDGKTVKVKNTNADEPSVVFSSPPVEPGSCYVVTSLVQTADGGVGLASAQAVCDRGESRE</sequence>
<evidence type="ECO:0000256" key="4">
    <source>
        <dbReference type="ARBA" id="ARBA00022741"/>
    </source>
</evidence>
<evidence type="ECO:0000256" key="5">
    <source>
        <dbReference type="ARBA" id="ARBA00022777"/>
    </source>
</evidence>
<dbReference type="SMART" id="SM00220">
    <property type="entry name" value="S_TKc"/>
    <property type="match status" value="1"/>
</dbReference>
<feature type="compositionally biased region" description="Polar residues" evidence="7">
    <location>
        <begin position="27"/>
        <end position="36"/>
    </location>
</feature>
<dbReference type="EC" id="2.7.11.1" evidence="1"/>
<accession>A0A367ED61</accession>
<dbReference type="AlphaFoldDB" id="A0A367ED61"/>
<feature type="region of interest" description="Disordered" evidence="7">
    <location>
        <begin position="1"/>
        <end position="95"/>
    </location>
</feature>
<feature type="domain" description="Protein kinase" evidence="9">
    <location>
        <begin position="99"/>
        <end position="354"/>
    </location>
</feature>
<dbReference type="GO" id="GO:0004674">
    <property type="term" value="F:protein serine/threonine kinase activity"/>
    <property type="evidence" value="ECO:0007669"/>
    <property type="project" value="UniProtKB-KW"/>
</dbReference>
<feature type="region of interest" description="Disordered" evidence="7">
    <location>
        <begin position="363"/>
        <end position="403"/>
    </location>
</feature>
<dbReference type="Pfam" id="PF00069">
    <property type="entry name" value="Pkinase"/>
    <property type="match status" value="1"/>
</dbReference>
<proteinExistence type="predicted"/>
<evidence type="ECO:0000256" key="3">
    <source>
        <dbReference type="ARBA" id="ARBA00022679"/>
    </source>
</evidence>
<keyword evidence="8" id="KW-0472">Membrane</keyword>
<feature type="transmembrane region" description="Helical" evidence="8">
    <location>
        <begin position="417"/>
        <end position="437"/>
    </location>
</feature>
<gene>
    <name evidence="10" type="ORF">DQ392_24140</name>
</gene>
<evidence type="ECO:0000259" key="9">
    <source>
        <dbReference type="PROSITE" id="PS50011"/>
    </source>
</evidence>
<keyword evidence="6" id="KW-0067">ATP-binding</keyword>
<keyword evidence="8" id="KW-0812">Transmembrane</keyword>
<feature type="region of interest" description="Disordered" evidence="7">
    <location>
        <begin position="443"/>
        <end position="471"/>
    </location>
</feature>
<feature type="compositionally biased region" description="Basic residues" evidence="7">
    <location>
        <begin position="44"/>
        <end position="64"/>
    </location>
</feature>
<dbReference type="SUPFAM" id="SSF56112">
    <property type="entry name" value="Protein kinase-like (PK-like)"/>
    <property type="match status" value="1"/>
</dbReference>
<name>A0A367ED61_9ACTN</name>
<feature type="compositionally biased region" description="Pro residues" evidence="7">
    <location>
        <begin position="80"/>
        <end position="94"/>
    </location>
</feature>
<dbReference type="PANTHER" id="PTHR43289:SF6">
    <property type="entry name" value="SERINE_THREONINE-PROTEIN KINASE NEKL-3"/>
    <property type="match status" value="1"/>
</dbReference>
<keyword evidence="5" id="KW-0418">Kinase</keyword>
<dbReference type="Gene3D" id="1.10.510.10">
    <property type="entry name" value="Transferase(Phosphotransferase) domain 1"/>
    <property type="match status" value="1"/>
</dbReference>
<dbReference type="Proteomes" id="UP000253507">
    <property type="component" value="Unassembled WGS sequence"/>
</dbReference>
<organism evidence="10 11">
    <name type="scientific">Streptomyces reniochalinae</name>
    <dbReference type="NCBI Taxonomy" id="2250578"/>
    <lineage>
        <taxon>Bacteria</taxon>
        <taxon>Bacillati</taxon>
        <taxon>Actinomycetota</taxon>
        <taxon>Actinomycetes</taxon>
        <taxon>Kitasatosporales</taxon>
        <taxon>Streptomycetaceae</taxon>
        <taxon>Streptomyces</taxon>
    </lineage>
</organism>
<keyword evidence="11" id="KW-1185">Reference proteome</keyword>
<keyword evidence="2" id="KW-0723">Serine/threonine-protein kinase</keyword>
<comment type="caution">
    <text evidence="10">The sequence shown here is derived from an EMBL/GenBank/DDBJ whole genome shotgun (WGS) entry which is preliminary data.</text>
</comment>
<dbReference type="PROSITE" id="PS50011">
    <property type="entry name" value="PROTEIN_KINASE_DOM"/>
    <property type="match status" value="1"/>
</dbReference>
<dbReference type="InterPro" id="IPR000719">
    <property type="entry name" value="Prot_kinase_dom"/>
</dbReference>
<evidence type="ECO:0000313" key="11">
    <source>
        <dbReference type="Proteomes" id="UP000253507"/>
    </source>
</evidence>
<protein>
    <recommendedName>
        <fullName evidence="1">non-specific serine/threonine protein kinase</fullName>
        <ecNumber evidence="1">2.7.11.1</ecNumber>
    </recommendedName>
</protein>
<evidence type="ECO:0000313" key="10">
    <source>
        <dbReference type="EMBL" id="RCG15287.1"/>
    </source>
</evidence>
<evidence type="ECO:0000256" key="1">
    <source>
        <dbReference type="ARBA" id="ARBA00012513"/>
    </source>
</evidence>
<keyword evidence="8" id="KW-1133">Transmembrane helix</keyword>
<dbReference type="GO" id="GO:0005524">
    <property type="term" value="F:ATP binding"/>
    <property type="evidence" value="ECO:0007669"/>
    <property type="project" value="UniProtKB-KW"/>
</dbReference>
<evidence type="ECO:0000256" key="6">
    <source>
        <dbReference type="ARBA" id="ARBA00022840"/>
    </source>
</evidence>
<evidence type="ECO:0000256" key="2">
    <source>
        <dbReference type="ARBA" id="ARBA00022527"/>
    </source>
</evidence>
<dbReference type="InterPro" id="IPR011009">
    <property type="entry name" value="Kinase-like_dom_sf"/>
</dbReference>
<dbReference type="EMBL" id="QOIM01000041">
    <property type="protein sequence ID" value="RCG15287.1"/>
    <property type="molecule type" value="Genomic_DNA"/>
</dbReference>
<reference evidence="10 11" key="1">
    <citation type="submission" date="2018-06" db="EMBL/GenBank/DDBJ databases">
        <title>Streptomyces reniochalinae sp. nov. and Streptomyces diacarnus sp. nov. from marine sponges.</title>
        <authorList>
            <person name="Li L."/>
        </authorList>
    </citation>
    <scope>NUCLEOTIDE SEQUENCE [LARGE SCALE GENOMIC DNA]</scope>
    <source>
        <strain evidence="10 11">LHW50302</strain>
    </source>
</reference>
<evidence type="ECO:0000256" key="8">
    <source>
        <dbReference type="SAM" id="Phobius"/>
    </source>
</evidence>